<dbReference type="EMBL" id="VSRR010078041">
    <property type="protein sequence ID" value="MPC88513.1"/>
    <property type="molecule type" value="Genomic_DNA"/>
</dbReference>
<sequence>MCSSHATSQRVAVRGHSASPMCRPDGPSPAPDGVPPATSPPPPVTTTVVTPRNITRRRHNRLSRQGSLLFRPRDGPTRQHGRRRSNIQNGITVFC</sequence>
<feature type="compositionally biased region" description="Polar residues" evidence="1">
    <location>
        <begin position="1"/>
        <end position="10"/>
    </location>
</feature>
<reference evidence="2 3" key="1">
    <citation type="submission" date="2019-05" db="EMBL/GenBank/DDBJ databases">
        <title>Another draft genome of Portunus trituberculatus and its Hox gene families provides insights of decapod evolution.</title>
        <authorList>
            <person name="Jeong J.-H."/>
            <person name="Song I."/>
            <person name="Kim S."/>
            <person name="Choi T."/>
            <person name="Kim D."/>
            <person name="Ryu S."/>
            <person name="Kim W."/>
        </authorList>
    </citation>
    <scope>NUCLEOTIDE SEQUENCE [LARGE SCALE GENOMIC DNA]</scope>
    <source>
        <tissue evidence="2">Muscle</tissue>
    </source>
</reference>
<evidence type="ECO:0000313" key="3">
    <source>
        <dbReference type="Proteomes" id="UP000324222"/>
    </source>
</evidence>
<feature type="region of interest" description="Disordered" evidence="1">
    <location>
        <begin position="1"/>
        <end position="95"/>
    </location>
</feature>
<name>A0A5B7J1Z1_PORTR</name>
<accession>A0A5B7J1Z1</accession>
<feature type="compositionally biased region" description="Pro residues" evidence="1">
    <location>
        <begin position="26"/>
        <end position="44"/>
    </location>
</feature>
<organism evidence="2 3">
    <name type="scientific">Portunus trituberculatus</name>
    <name type="common">Swimming crab</name>
    <name type="synonym">Neptunus trituberculatus</name>
    <dbReference type="NCBI Taxonomy" id="210409"/>
    <lineage>
        <taxon>Eukaryota</taxon>
        <taxon>Metazoa</taxon>
        <taxon>Ecdysozoa</taxon>
        <taxon>Arthropoda</taxon>
        <taxon>Crustacea</taxon>
        <taxon>Multicrustacea</taxon>
        <taxon>Malacostraca</taxon>
        <taxon>Eumalacostraca</taxon>
        <taxon>Eucarida</taxon>
        <taxon>Decapoda</taxon>
        <taxon>Pleocyemata</taxon>
        <taxon>Brachyura</taxon>
        <taxon>Eubrachyura</taxon>
        <taxon>Portunoidea</taxon>
        <taxon>Portunidae</taxon>
        <taxon>Portuninae</taxon>
        <taxon>Portunus</taxon>
    </lineage>
</organism>
<keyword evidence="3" id="KW-1185">Reference proteome</keyword>
<evidence type="ECO:0000256" key="1">
    <source>
        <dbReference type="SAM" id="MobiDB-lite"/>
    </source>
</evidence>
<evidence type="ECO:0000313" key="2">
    <source>
        <dbReference type="EMBL" id="MPC88513.1"/>
    </source>
</evidence>
<protein>
    <submittedName>
        <fullName evidence="2">Uncharacterized protein</fullName>
    </submittedName>
</protein>
<dbReference type="AlphaFoldDB" id="A0A5B7J1Z1"/>
<proteinExistence type="predicted"/>
<gene>
    <name evidence="2" type="ORF">E2C01_083419</name>
</gene>
<comment type="caution">
    <text evidence="2">The sequence shown here is derived from an EMBL/GenBank/DDBJ whole genome shotgun (WGS) entry which is preliminary data.</text>
</comment>
<feature type="compositionally biased region" description="Polar residues" evidence="1">
    <location>
        <begin position="86"/>
        <end position="95"/>
    </location>
</feature>
<dbReference type="Proteomes" id="UP000324222">
    <property type="component" value="Unassembled WGS sequence"/>
</dbReference>